<feature type="domain" description="Transposase IS204/IS1001/IS1096/IS1165 DDE" evidence="2">
    <location>
        <begin position="153"/>
        <end position="417"/>
    </location>
</feature>
<dbReference type="Pfam" id="PF01610">
    <property type="entry name" value="DDE_Tnp_ISL3"/>
    <property type="match status" value="1"/>
</dbReference>
<dbReference type="PANTHER" id="PTHR33498:SF1">
    <property type="entry name" value="TRANSPOSASE FOR INSERTION SEQUENCE ELEMENT IS1557"/>
    <property type="match status" value="1"/>
</dbReference>
<dbReference type="InterPro" id="IPR002560">
    <property type="entry name" value="Transposase_DDE"/>
</dbReference>
<evidence type="ECO:0000259" key="3">
    <source>
        <dbReference type="Pfam" id="PF14690"/>
    </source>
</evidence>
<dbReference type="EMBL" id="SODD01000017">
    <property type="protein sequence ID" value="TDW19788.1"/>
    <property type="molecule type" value="Genomic_DNA"/>
</dbReference>
<dbReference type="NCBIfam" id="NF033550">
    <property type="entry name" value="transpos_ISL3"/>
    <property type="match status" value="1"/>
</dbReference>
<dbReference type="Pfam" id="PF14690">
    <property type="entry name" value="Zn_ribbon_ISL3"/>
    <property type="match status" value="1"/>
</dbReference>
<gene>
    <name evidence="4" type="ORF">EDD63_1178</name>
</gene>
<dbReference type="AlphaFoldDB" id="A0A4R7ZSV2"/>
<comment type="caution">
    <text evidence="4">The sequence shown here is derived from an EMBL/GenBank/DDBJ whole genome shotgun (WGS) entry which is preliminary data.</text>
</comment>
<sequence length="453" mass="54312">MKKFIMKALALSEEAYDQIEEVKSLEDFNLELTLKKKVHYCPKCDKETMYVKGYTKRKISHSFLLNRETTIFYNCRRYLCKHCRASFTESNPFTLKDQTKISSYSIISILNDLRPYNSTFSDVARRYHISVSKVVDVFDSYVQIPRKKLSRIICLDEFYFNSHSKYKYAFMIMDFEKKIILDILESRHTQFLNSYFYSIPREERNNVDYVIIDMYKNYCDLASIFFKEASVCVDPFHVVKKINDSLNIVRKRIMRKYNDTHDSKEYKLLKYRYKIILKNRDNINSDAFYYDRILGFHTNENRVLEEILKIDVDLRVAYQLKEMYIQFNDQEELTHNAKKTRIQLESIIEAMETSDIKEFTYCANTLMNWKKEILNSFVWINGRRLSNGPIEGKNNYVKKILSNANGFRNFDRARNRIIFSQNQFEKFSLTKHKKEIKKPGKNRGKYKKKNQKG</sequence>
<proteinExistence type="predicted"/>
<reference evidence="4 5" key="1">
    <citation type="submission" date="2019-03" db="EMBL/GenBank/DDBJ databases">
        <title>Genomic Encyclopedia of Type Strains, Phase IV (KMG-IV): sequencing the most valuable type-strain genomes for metagenomic binning, comparative biology and taxonomic classification.</title>
        <authorList>
            <person name="Goeker M."/>
        </authorList>
    </citation>
    <scope>NUCLEOTIDE SEQUENCE [LARGE SCALE GENOMIC DNA]</scope>
    <source>
        <strain evidence="4 5">DSM 28867</strain>
    </source>
</reference>
<dbReference type="InterPro" id="IPR029261">
    <property type="entry name" value="Transposase_Znf"/>
</dbReference>
<dbReference type="InterPro" id="IPR047951">
    <property type="entry name" value="Transpos_ISL3"/>
</dbReference>
<keyword evidence="5" id="KW-1185">Reference proteome</keyword>
<accession>A0A4R7ZSV2</accession>
<evidence type="ECO:0000256" key="1">
    <source>
        <dbReference type="SAM" id="MobiDB-lite"/>
    </source>
</evidence>
<organism evidence="4 5">
    <name type="scientific">Breznakia blatticola</name>
    <dbReference type="NCBI Taxonomy" id="1754012"/>
    <lineage>
        <taxon>Bacteria</taxon>
        <taxon>Bacillati</taxon>
        <taxon>Bacillota</taxon>
        <taxon>Erysipelotrichia</taxon>
        <taxon>Erysipelotrichales</taxon>
        <taxon>Erysipelotrichaceae</taxon>
        <taxon>Breznakia</taxon>
    </lineage>
</organism>
<name>A0A4R7ZSV2_9FIRM</name>
<evidence type="ECO:0000313" key="5">
    <source>
        <dbReference type="Proteomes" id="UP000294743"/>
    </source>
</evidence>
<feature type="domain" description="Transposase IS204/IS1001/IS1096/IS1165 zinc-finger" evidence="3">
    <location>
        <begin position="38"/>
        <end position="83"/>
    </location>
</feature>
<dbReference type="Proteomes" id="UP000294743">
    <property type="component" value="Unassembled WGS sequence"/>
</dbReference>
<evidence type="ECO:0000259" key="2">
    <source>
        <dbReference type="Pfam" id="PF01610"/>
    </source>
</evidence>
<protein>
    <submittedName>
        <fullName evidence="4">Transposase</fullName>
    </submittedName>
</protein>
<dbReference type="RefSeq" id="WP_134169486.1">
    <property type="nucleotide sequence ID" value="NZ_SODD01000017.1"/>
</dbReference>
<evidence type="ECO:0000313" key="4">
    <source>
        <dbReference type="EMBL" id="TDW19788.1"/>
    </source>
</evidence>
<dbReference type="OrthoDB" id="1653543at2"/>
<feature type="region of interest" description="Disordered" evidence="1">
    <location>
        <begin position="430"/>
        <end position="453"/>
    </location>
</feature>
<dbReference type="PANTHER" id="PTHR33498">
    <property type="entry name" value="TRANSPOSASE FOR INSERTION SEQUENCE ELEMENT IS1557"/>
    <property type="match status" value="1"/>
</dbReference>